<dbReference type="SMART" id="SM00729">
    <property type="entry name" value="Elp3"/>
    <property type="match status" value="1"/>
</dbReference>
<comment type="caution">
    <text evidence="7">The sequence shown here is derived from an EMBL/GenBank/DDBJ whole genome shotgun (WGS) entry which is preliminary data.</text>
</comment>
<accession>A0A7C4ATQ7</accession>
<comment type="cofactor">
    <cofactor evidence="1">
        <name>[4Fe-4S] cluster</name>
        <dbReference type="ChEBI" id="CHEBI:49883"/>
    </cofactor>
</comment>
<dbReference type="CDD" id="cd01335">
    <property type="entry name" value="Radical_SAM"/>
    <property type="match status" value="1"/>
</dbReference>
<dbReference type="Gene3D" id="3.20.20.70">
    <property type="entry name" value="Aldolase class I"/>
    <property type="match status" value="1"/>
</dbReference>
<evidence type="ECO:0000256" key="2">
    <source>
        <dbReference type="ARBA" id="ARBA00022691"/>
    </source>
</evidence>
<evidence type="ECO:0000313" key="7">
    <source>
        <dbReference type="EMBL" id="HGH62039.1"/>
    </source>
</evidence>
<evidence type="ECO:0000256" key="1">
    <source>
        <dbReference type="ARBA" id="ARBA00001966"/>
    </source>
</evidence>
<sequence length="357" mass="40258">MHCAVIEEDHAQTERSPEYVRLSLAAAMTLGFTRGWFFRNAKLGCINLLLTYPGGCKANCAFCGLSSEKHASASGRNFIRVPWKTYKTADVIQAIRNAPPHVHRVCISMITHPACRNDVIQLCHEIRTQTDLGISLLISPSILRRDDLNAMKQAGADHIGVAIDAATPELFERLRGKIVNGPHRWQRYWDCYQESLAIFGKERVGVHLICGLGETERELVAAMDKARSMGGFTHLFSFFPEKHSAMEHVAPPAVSRYRRIQLARWLIDHDLTRIDKMDFDEQERIRGFGIDGARLENIIWSGEPFQTSGCPGKDGKVACNRPYGNEKPGPDIRNYPFPPEKEDLERIVDQLLDYNGS</sequence>
<dbReference type="InterPro" id="IPR058240">
    <property type="entry name" value="rSAM_sf"/>
</dbReference>
<dbReference type="InterPro" id="IPR013785">
    <property type="entry name" value="Aldolase_TIM"/>
</dbReference>
<name>A0A7C4ATQ7_9BACT</name>
<dbReference type="Pfam" id="PF04055">
    <property type="entry name" value="Radical_SAM"/>
    <property type="match status" value="1"/>
</dbReference>
<dbReference type="GO" id="GO:0046872">
    <property type="term" value="F:metal ion binding"/>
    <property type="evidence" value="ECO:0007669"/>
    <property type="project" value="UniProtKB-KW"/>
</dbReference>
<dbReference type="EMBL" id="DTGT01000397">
    <property type="protein sequence ID" value="HGH62039.1"/>
    <property type="molecule type" value="Genomic_DNA"/>
</dbReference>
<dbReference type="SFLD" id="SFLDG01098">
    <property type="entry name" value="Uncharacterised_Radical_SAM_Su"/>
    <property type="match status" value="1"/>
</dbReference>
<evidence type="ECO:0000256" key="3">
    <source>
        <dbReference type="ARBA" id="ARBA00022723"/>
    </source>
</evidence>
<keyword evidence="3" id="KW-0479">Metal-binding</keyword>
<protein>
    <submittedName>
        <fullName evidence="7">Radical SAM protein</fullName>
    </submittedName>
</protein>
<dbReference type="SUPFAM" id="SSF102114">
    <property type="entry name" value="Radical SAM enzymes"/>
    <property type="match status" value="1"/>
</dbReference>
<dbReference type="GO" id="GO:0051536">
    <property type="term" value="F:iron-sulfur cluster binding"/>
    <property type="evidence" value="ECO:0007669"/>
    <property type="project" value="UniProtKB-KW"/>
</dbReference>
<dbReference type="AlphaFoldDB" id="A0A7C4ATQ7"/>
<dbReference type="SFLD" id="SFLDS00029">
    <property type="entry name" value="Radical_SAM"/>
    <property type="match status" value="1"/>
</dbReference>
<organism evidence="7">
    <name type="scientific">Desulfomonile tiedjei</name>
    <dbReference type="NCBI Taxonomy" id="2358"/>
    <lineage>
        <taxon>Bacteria</taxon>
        <taxon>Pseudomonadati</taxon>
        <taxon>Thermodesulfobacteriota</taxon>
        <taxon>Desulfomonilia</taxon>
        <taxon>Desulfomonilales</taxon>
        <taxon>Desulfomonilaceae</taxon>
        <taxon>Desulfomonile</taxon>
    </lineage>
</organism>
<reference evidence="7" key="1">
    <citation type="journal article" date="2020" name="mSystems">
        <title>Genome- and Community-Level Interaction Insights into Carbon Utilization and Element Cycling Functions of Hydrothermarchaeota in Hydrothermal Sediment.</title>
        <authorList>
            <person name="Zhou Z."/>
            <person name="Liu Y."/>
            <person name="Xu W."/>
            <person name="Pan J."/>
            <person name="Luo Z.H."/>
            <person name="Li M."/>
        </authorList>
    </citation>
    <scope>NUCLEOTIDE SEQUENCE [LARGE SCALE GENOMIC DNA]</scope>
    <source>
        <strain evidence="7">SpSt-769</strain>
    </source>
</reference>
<evidence type="ECO:0000259" key="6">
    <source>
        <dbReference type="PROSITE" id="PS51918"/>
    </source>
</evidence>
<dbReference type="InterPro" id="IPR006638">
    <property type="entry name" value="Elp3/MiaA/NifB-like_rSAM"/>
</dbReference>
<dbReference type="GO" id="GO:0003824">
    <property type="term" value="F:catalytic activity"/>
    <property type="evidence" value="ECO:0007669"/>
    <property type="project" value="InterPro"/>
</dbReference>
<dbReference type="InterPro" id="IPR007197">
    <property type="entry name" value="rSAM"/>
</dbReference>
<keyword evidence="5" id="KW-0411">Iron-sulfur</keyword>
<keyword evidence="2" id="KW-0949">S-adenosyl-L-methionine</keyword>
<evidence type="ECO:0000256" key="4">
    <source>
        <dbReference type="ARBA" id="ARBA00023004"/>
    </source>
</evidence>
<dbReference type="PROSITE" id="PS51918">
    <property type="entry name" value="RADICAL_SAM"/>
    <property type="match status" value="1"/>
</dbReference>
<evidence type="ECO:0000256" key="5">
    <source>
        <dbReference type="ARBA" id="ARBA00023014"/>
    </source>
</evidence>
<gene>
    <name evidence="7" type="ORF">ENV54_12165</name>
</gene>
<proteinExistence type="predicted"/>
<keyword evidence="4" id="KW-0408">Iron</keyword>
<feature type="domain" description="Radical SAM core" evidence="6">
    <location>
        <begin position="40"/>
        <end position="278"/>
    </location>
</feature>